<reference evidence="1 2" key="1">
    <citation type="submission" date="2019-03" db="EMBL/GenBank/DDBJ databases">
        <title>Genomic Encyclopedia of Type Strains, Phase IV (KMG-IV): sequencing the most valuable type-strain genomes for metagenomic binning, comparative biology and taxonomic classification.</title>
        <authorList>
            <person name="Goeker M."/>
        </authorList>
    </citation>
    <scope>NUCLEOTIDE SEQUENCE [LARGE SCALE GENOMIC DNA]</scope>
    <source>
        <strain evidence="1 2">DSM 25488</strain>
    </source>
</reference>
<dbReference type="AlphaFoldDB" id="A0A4R6X6F1"/>
<comment type="caution">
    <text evidence="1">The sequence shown here is derived from an EMBL/GenBank/DDBJ whole genome shotgun (WGS) entry which is preliminary data.</text>
</comment>
<accession>A0A4R6X6F1</accession>
<evidence type="ECO:0000313" key="1">
    <source>
        <dbReference type="EMBL" id="TDR14635.1"/>
    </source>
</evidence>
<gene>
    <name evidence="1" type="ORF">C8D91_2943</name>
</gene>
<name>A0A4R6X6F1_9GAMM</name>
<dbReference type="EMBL" id="SNZB01000010">
    <property type="protein sequence ID" value="TDR14635.1"/>
    <property type="molecule type" value="Genomic_DNA"/>
</dbReference>
<organism evidence="1 2">
    <name type="scientific">Marinicella litoralis</name>
    <dbReference type="NCBI Taxonomy" id="644220"/>
    <lineage>
        <taxon>Bacteria</taxon>
        <taxon>Pseudomonadati</taxon>
        <taxon>Pseudomonadota</taxon>
        <taxon>Gammaproteobacteria</taxon>
        <taxon>Lysobacterales</taxon>
        <taxon>Marinicellaceae</taxon>
        <taxon>Marinicella</taxon>
    </lineage>
</organism>
<dbReference type="Proteomes" id="UP000295724">
    <property type="component" value="Unassembled WGS sequence"/>
</dbReference>
<keyword evidence="2" id="KW-1185">Reference proteome</keyword>
<protein>
    <submittedName>
        <fullName evidence="1">Uncharacterized protein</fullName>
    </submittedName>
</protein>
<proteinExistence type="predicted"/>
<sequence>MKSKIRKITVESNQYIWAVSEKEWHTVTIKVWVEGHKRNHWFEVLKKFDDPWINF</sequence>
<evidence type="ECO:0000313" key="2">
    <source>
        <dbReference type="Proteomes" id="UP000295724"/>
    </source>
</evidence>